<dbReference type="Proteomes" id="UP000321129">
    <property type="component" value="Unassembled WGS sequence"/>
</dbReference>
<name>A0A5C6U8M7_9SPHN</name>
<sequence>MKAYPDAGVTWLLTCFFTGLVLIGMTPAAAAQSIGPFMIDGWKVDYDSDRCFMVRATGDGQQGIEFQLLEDGSDRMLFMRRGWPLRTGSTPAHVTIGGQATTSSANLSQSEGELLVSVPIADSVIEGLANRTVIGLELPELGVAADFDVGTIAEARENMYECAMVLL</sequence>
<organism evidence="1 2">
    <name type="scientific">Flavisphingopyxis soli</name>
    <dbReference type="NCBI Taxonomy" id="2601267"/>
    <lineage>
        <taxon>Bacteria</taxon>
        <taxon>Pseudomonadati</taxon>
        <taxon>Pseudomonadota</taxon>
        <taxon>Alphaproteobacteria</taxon>
        <taxon>Sphingomonadales</taxon>
        <taxon>Sphingopyxidaceae</taxon>
        <taxon>Flavisphingopyxis</taxon>
    </lineage>
</organism>
<dbReference type="EMBL" id="VOPY01000003">
    <property type="protein sequence ID" value="TXC68176.1"/>
    <property type="molecule type" value="Genomic_DNA"/>
</dbReference>
<evidence type="ECO:0008006" key="3">
    <source>
        <dbReference type="Google" id="ProtNLM"/>
    </source>
</evidence>
<proteinExistence type="predicted"/>
<evidence type="ECO:0000313" key="2">
    <source>
        <dbReference type="Proteomes" id="UP000321129"/>
    </source>
</evidence>
<reference evidence="1 2" key="1">
    <citation type="submission" date="2019-08" db="EMBL/GenBank/DDBJ databases">
        <title>Sphingorhabdus soil sp. nov., isolated from arctic soil.</title>
        <authorList>
            <person name="Liu Y."/>
        </authorList>
    </citation>
    <scope>NUCLEOTIDE SEQUENCE [LARGE SCALE GENOMIC DNA]</scope>
    <source>
        <strain evidence="1 2">D-2Q-5-6</strain>
    </source>
</reference>
<protein>
    <recommendedName>
        <fullName evidence="3">Invasion associated locus B family protein</fullName>
    </recommendedName>
</protein>
<comment type="caution">
    <text evidence="1">The sequence shown here is derived from an EMBL/GenBank/DDBJ whole genome shotgun (WGS) entry which is preliminary data.</text>
</comment>
<evidence type="ECO:0000313" key="1">
    <source>
        <dbReference type="EMBL" id="TXC68176.1"/>
    </source>
</evidence>
<dbReference type="RefSeq" id="WP_147123396.1">
    <property type="nucleotide sequence ID" value="NZ_VOPY01000003.1"/>
</dbReference>
<accession>A0A5C6U8M7</accession>
<gene>
    <name evidence="1" type="ORF">FSZ31_10785</name>
</gene>
<dbReference type="AlphaFoldDB" id="A0A5C6U8M7"/>
<keyword evidence="2" id="KW-1185">Reference proteome</keyword>